<proteinExistence type="predicted"/>
<comment type="caution">
    <text evidence="1">The sequence shown here is derived from an EMBL/GenBank/DDBJ whole genome shotgun (WGS) entry which is preliminary data.</text>
</comment>
<dbReference type="EMBL" id="JALBCA010000058">
    <property type="protein sequence ID" value="KAI2385443.1"/>
    <property type="molecule type" value="Genomic_DNA"/>
</dbReference>
<protein>
    <submittedName>
        <fullName evidence="1">Uncharacterized protein</fullName>
    </submittedName>
</protein>
<accession>A0ACB8UUD9</accession>
<sequence length="953" mass="108625">ALLIHCNKEQMAVQNSTYAIMFLATPHNGSALANSGNVLANIVDACTPFRPARTLLSVLRKDSKALFEITEDFIKRDLNLRIVSFFEMEMTRFGIFRLLVVEQRSAILNVPCEISIGQFADHRDIARFSSVADRNYRPVLTRLLRFTQDLAKMRTCPTDNSKDLNFIFEIPLDRCISFRGREALLSEMEMFFNQPCHDQPLIYALTGLGGSGKTNSALQYALRNRFKYKSGVVYFNSSSAMTLIADFHRIHDLLCLGNSPDQVTFVKQWFAKPNNRNWLMIFDGADDLRSIPLASYFPVCAWGHIIVTSKDQAAIGLVAPAGRVIDVLEERDAIGLLFEKAAIGKPSADDLKQASMIVHSLGCLPLAVDQAGAFIRRRQKTLRDYYRLFRTKQYEVLSIAPGIDLNEKAVATVWEQNFCQLEKDSPEASRLLILFSFLEPGNISEFLLRRGCSVKRNWNSNGEIGEHNPTDAGLDPELVGLLNDEMSLDYAIQQLLTFSFIQRNDTETKGRVFSIHSLVQKCAVHRTPHPLRLKWLAQAVLLVSHAFPVSFSVDDNFDRTGFEMFVHVPHILEVFDELPPSAKQYPEVKQAVCTLLLSASLFNYMPWKRECIFRLKDLLQNEHDCYLKALAARLESRTLRREGKIADSYKVVEKYISGGEWTELGNDIDLNPRWNATKGGLLLTFCENLMRDGELSQAQEVLSSWTPLNPQCPSTMENLILRSREVMMGRAFRNQGHFKVALQRYEKLLHEVSPNVSYASATWQMNLISNTADLYCEVGKPNEAERVLETYARQWQEKGTGRRLMFTMIESFIRRGMFKRAEPYLLDLIPFFEAIIEPDIIQSTAHARVWIGLARIYHLQGEWNEALMQWQEALQIVESKMKKTGFTYGVILYSIAQVQFQLGRLQESLASLERAEESLAFEERKYWIVGLGTYWYDYVVTTLGKTGPSPVVA</sequence>
<name>A0ACB8UUD9_9EURO</name>
<gene>
    <name evidence="1" type="ORF">LOY88_004060</name>
</gene>
<feature type="non-terminal residue" evidence="1">
    <location>
        <position position="1"/>
    </location>
</feature>
<organism evidence="1">
    <name type="scientific">Ophidiomyces ophidiicola</name>
    <dbReference type="NCBI Taxonomy" id="1387563"/>
    <lineage>
        <taxon>Eukaryota</taxon>
        <taxon>Fungi</taxon>
        <taxon>Dikarya</taxon>
        <taxon>Ascomycota</taxon>
        <taxon>Pezizomycotina</taxon>
        <taxon>Eurotiomycetes</taxon>
        <taxon>Eurotiomycetidae</taxon>
        <taxon>Onygenales</taxon>
        <taxon>Onygenaceae</taxon>
        <taxon>Ophidiomyces</taxon>
    </lineage>
</organism>
<reference evidence="1" key="1">
    <citation type="journal article" date="2022" name="bioRxiv">
        <title>Population genetic analysis of Ophidiomyces ophidiicola, the causative agent of snake fungal disease, indicates recent introductions to the USA.</title>
        <authorList>
            <person name="Ladner J.T."/>
            <person name="Palmer J.M."/>
            <person name="Ettinger C.L."/>
            <person name="Stajich J.E."/>
            <person name="Farrell T.M."/>
            <person name="Glorioso B.M."/>
            <person name="Lawson B."/>
            <person name="Price S.J."/>
            <person name="Stengle A.G."/>
            <person name="Grear D.A."/>
            <person name="Lorch J.M."/>
        </authorList>
    </citation>
    <scope>NUCLEOTIDE SEQUENCE</scope>
    <source>
        <strain evidence="1">NWHC 24266-5</strain>
    </source>
</reference>
<evidence type="ECO:0000313" key="1">
    <source>
        <dbReference type="EMBL" id="KAI2385443.1"/>
    </source>
</evidence>